<accession>A0ABZ0GTI3</accession>
<reference evidence="1 2" key="1">
    <citation type="submission" date="2023-09" db="EMBL/GenBank/DDBJ databases">
        <authorList>
            <person name="Qi X."/>
        </authorList>
    </citation>
    <scope>NUCLEOTIDE SEQUENCE [LARGE SCALE GENOMIC DNA]</scope>
    <source>
        <strain evidence="1 2">S1-1</strain>
    </source>
</reference>
<keyword evidence="2" id="KW-1185">Reference proteome</keyword>
<gene>
    <name evidence="1" type="ORF">RI844_05845</name>
</gene>
<name>A0ABZ0GTI3_9GAMM</name>
<dbReference type="Proteomes" id="UP001301442">
    <property type="component" value="Chromosome"/>
</dbReference>
<evidence type="ECO:0000313" key="1">
    <source>
        <dbReference type="EMBL" id="WOH38737.1"/>
    </source>
</evidence>
<dbReference type="EMBL" id="CP136600">
    <property type="protein sequence ID" value="WOH38737.1"/>
    <property type="molecule type" value="Genomic_DNA"/>
</dbReference>
<evidence type="ECO:0008006" key="3">
    <source>
        <dbReference type="Google" id="ProtNLM"/>
    </source>
</evidence>
<dbReference type="RefSeq" id="WP_348397506.1">
    <property type="nucleotide sequence ID" value="NZ_CP136600.1"/>
</dbReference>
<sequence length="102" mass="11285">MSSDHEIYQIAAQLAAEDKTPTVALIKARLTQSLPLARVIKGLQAWQNNPKIAETSKPEVKRQKTDNKRSLTEAEVVGLIKQAIAPLQVEIEELKAKLTKLS</sequence>
<organism evidence="1 2">
    <name type="scientific">Thalassotalea fonticola</name>
    <dbReference type="NCBI Taxonomy" id="3065649"/>
    <lineage>
        <taxon>Bacteria</taxon>
        <taxon>Pseudomonadati</taxon>
        <taxon>Pseudomonadota</taxon>
        <taxon>Gammaproteobacteria</taxon>
        <taxon>Alteromonadales</taxon>
        <taxon>Colwelliaceae</taxon>
        <taxon>Thalassotalea</taxon>
    </lineage>
</organism>
<proteinExistence type="predicted"/>
<protein>
    <recommendedName>
        <fullName evidence="3">KfrA N-terminal DNA-binding domain-containing protein</fullName>
    </recommendedName>
</protein>
<evidence type="ECO:0000313" key="2">
    <source>
        <dbReference type="Proteomes" id="UP001301442"/>
    </source>
</evidence>